<dbReference type="EMBL" id="CAIF01000179">
    <property type="protein sequence ID" value="CCH45047.1"/>
    <property type="molecule type" value="Genomic_DNA"/>
</dbReference>
<dbReference type="InParanoid" id="K0KSM6"/>
<dbReference type="InterPro" id="IPR037202">
    <property type="entry name" value="ESCRT_assembly_dom"/>
</dbReference>
<keyword evidence="11" id="KW-1185">Reference proteome</keyword>
<evidence type="ECO:0000259" key="9">
    <source>
        <dbReference type="PROSITE" id="PS51314"/>
    </source>
</evidence>
<dbReference type="GO" id="GO:0000813">
    <property type="term" value="C:ESCRT I complex"/>
    <property type="evidence" value="ECO:0007669"/>
    <property type="project" value="UniProtKB-ARBA"/>
</dbReference>
<evidence type="ECO:0000256" key="8">
    <source>
        <dbReference type="SAM" id="MobiDB-lite"/>
    </source>
</evidence>
<dbReference type="SUPFAM" id="SSF140111">
    <property type="entry name" value="Endosomal sorting complex assembly domain"/>
    <property type="match status" value="1"/>
</dbReference>
<dbReference type="STRING" id="1206466.K0KSM6"/>
<evidence type="ECO:0000256" key="4">
    <source>
        <dbReference type="ARBA" id="ARBA00022753"/>
    </source>
</evidence>
<keyword evidence="4" id="KW-0967">Endosome</keyword>
<gene>
    <name evidence="10" type="ORF">BN7_4625</name>
</gene>
<dbReference type="FunCoup" id="K0KSM6">
    <property type="interactions" value="32"/>
</dbReference>
<dbReference type="Pfam" id="PF07200">
    <property type="entry name" value="Mod_r"/>
    <property type="match status" value="1"/>
</dbReference>
<dbReference type="InterPro" id="IPR009851">
    <property type="entry name" value="Mod_r"/>
</dbReference>
<comment type="caution">
    <text evidence="10">The sequence shown here is derived from an EMBL/GenBank/DDBJ whole genome shotgun (WGS) entry which is preliminary data.</text>
</comment>
<feature type="compositionally biased region" description="Pro residues" evidence="8">
    <location>
        <begin position="1"/>
        <end position="11"/>
    </location>
</feature>
<dbReference type="Gene3D" id="1.10.287.660">
    <property type="entry name" value="Helix hairpin bin"/>
    <property type="match status" value="1"/>
</dbReference>
<evidence type="ECO:0000256" key="2">
    <source>
        <dbReference type="ARBA" id="ARBA00007617"/>
    </source>
</evidence>
<evidence type="ECO:0000256" key="6">
    <source>
        <dbReference type="PROSITE-ProRule" id="PRU00646"/>
    </source>
</evidence>
<dbReference type="GO" id="GO:0006886">
    <property type="term" value="P:intracellular protein transport"/>
    <property type="evidence" value="ECO:0007669"/>
    <property type="project" value="UniProtKB-ARBA"/>
</dbReference>
<dbReference type="InterPro" id="IPR029012">
    <property type="entry name" value="Helix_hairpin_bin_sf"/>
</dbReference>
<feature type="region of interest" description="Disordered" evidence="8">
    <location>
        <begin position="1"/>
        <end position="35"/>
    </location>
</feature>
<evidence type="ECO:0000256" key="1">
    <source>
        <dbReference type="ARBA" id="ARBA00004177"/>
    </source>
</evidence>
<evidence type="ECO:0000313" key="11">
    <source>
        <dbReference type="Proteomes" id="UP000009328"/>
    </source>
</evidence>
<evidence type="ECO:0000256" key="5">
    <source>
        <dbReference type="ARBA" id="ARBA00022927"/>
    </source>
</evidence>
<evidence type="ECO:0000256" key="3">
    <source>
        <dbReference type="ARBA" id="ARBA00022448"/>
    </source>
</evidence>
<evidence type="ECO:0000256" key="7">
    <source>
        <dbReference type="SAM" id="Coils"/>
    </source>
</evidence>
<dbReference type="PROSITE" id="PS51314">
    <property type="entry name" value="VPS37_C"/>
    <property type="match status" value="1"/>
</dbReference>
<reference evidence="10 11" key="1">
    <citation type="journal article" date="2012" name="Eukaryot. Cell">
        <title>Draft genome sequence of Wickerhamomyces ciferrii NRRL Y-1031 F-60-10.</title>
        <authorList>
            <person name="Schneider J."/>
            <person name="Andrea H."/>
            <person name="Blom J."/>
            <person name="Jaenicke S."/>
            <person name="Ruckert C."/>
            <person name="Schorsch C."/>
            <person name="Szczepanowski R."/>
            <person name="Farwick M."/>
            <person name="Goesmann A."/>
            <person name="Puhler A."/>
            <person name="Schaffer S."/>
            <person name="Tauch A."/>
            <person name="Kohler T."/>
            <person name="Brinkrolf K."/>
        </authorList>
    </citation>
    <scope>NUCLEOTIDE SEQUENCE [LARGE SCALE GENOMIC DNA]</scope>
    <source>
        <strain evidence="11">ATCC 14091 / BCRC 22168 / CBS 111 / JCM 3599 / NBRC 0793 / NRRL Y-1031 F-60-10</strain>
    </source>
</reference>
<organism evidence="10 11">
    <name type="scientific">Wickerhamomyces ciferrii (strain ATCC 14091 / BCRC 22168 / CBS 111 / JCM 3599 / NBRC 0793 / NRRL Y-1031 F-60-10)</name>
    <name type="common">Yeast</name>
    <name type="synonym">Pichia ciferrii</name>
    <dbReference type="NCBI Taxonomy" id="1206466"/>
    <lineage>
        <taxon>Eukaryota</taxon>
        <taxon>Fungi</taxon>
        <taxon>Dikarya</taxon>
        <taxon>Ascomycota</taxon>
        <taxon>Saccharomycotina</taxon>
        <taxon>Saccharomycetes</taxon>
        <taxon>Phaffomycetales</taxon>
        <taxon>Wickerhamomycetaceae</taxon>
        <taxon>Wickerhamomyces</taxon>
    </lineage>
</organism>
<dbReference type="GO" id="GO:0072666">
    <property type="term" value="P:establishment of protein localization to vacuole"/>
    <property type="evidence" value="ECO:0007669"/>
    <property type="project" value="UniProtKB-ARBA"/>
</dbReference>
<keyword evidence="3 6" id="KW-0813">Transport</keyword>
<keyword evidence="7" id="KW-0175">Coiled coil</keyword>
<feature type="coiled-coil region" evidence="7">
    <location>
        <begin position="85"/>
        <end position="112"/>
    </location>
</feature>
<keyword evidence="5 6" id="KW-0653">Protein transport</keyword>
<feature type="domain" description="VPS37 C-terminal" evidence="9">
    <location>
        <begin position="113"/>
        <end position="203"/>
    </location>
</feature>
<comment type="similarity">
    <text evidence="2">Belongs to the VPS37 family.</text>
</comment>
<accession>K0KSM6</accession>
<comment type="subcellular location">
    <subcellularLocation>
        <location evidence="1">Endosome</location>
    </subcellularLocation>
</comment>
<dbReference type="GO" id="GO:0043162">
    <property type="term" value="P:ubiquitin-dependent protein catabolic process via the multivesicular body sorting pathway"/>
    <property type="evidence" value="ECO:0007669"/>
    <property type="project" value="UniProtKB-ARBA"/>
</dbReference>
<proteinExistence type="inferred from homology"/>
<dbReference type="HOGENOM" id="CLU_1349830_0_0_1"/>
<sequence length="203" mass="23380">MSQSPPTLPPKTPEHSTGQEINQRPPPPQQQVTQVDIPEEIQSLPKDQLIKLIQSVDVLKGYLITLNEKNLQDNTVVLDGIVKDIESFIQKLQQLQKSKDDLNKQLLSLQALTSEWNSREVDMYSSLQKFGSKNLYSLLRTSVLESKKLTESISQSFIQDSLEKHDEASIQNFIKNYKAERKLYYLRTEKLHRFNEERVGGLL</sequence>
<dbReference type="AlphaFoldDB" id="K0KSM6"/>
<protein>
    <recommendedName>
        <fullName evidence="9">VPS37 C-terminal domain-containing protein</fullName>
    </recommendedName>
</protein>
<evidence type="ECO:0000313" key="10">
    <source>
        <dbReference type="EMBL" id="CCH45047.1"/>
    </source>
</evidence>
<name>K0KSM6_WICCF</name>
<dbReference type="eggNOG" id="ENOG502SBKC">
    <property type="taxonomic scope" value="Eukaryota"/>
</dbReference>
<dbReference type="Proteomes" id="UP000009328">
    <property type="component" value="Unassembled WGS sequence"/>
</dbReference>